<comment type="pathway">
    <text evidence="9">Cofactor biosynthesis; tetrahydrofolate biosynthesis; 2-amino-4-hydroxy-6-hydroxymethyl-7,8-dihydropteridine diphosphate from 7,8-dihydroneopterin triphosphate: step 3/4.</text>
</comment>
<dbReference type="Pfam" id="PF01288">
    <property type="entry name" value="HPPK"/>
    <property type="match status" value="1"/>
</dbReference>
<dbReference type="PANTHER" id="PTHR43071:SF1">
    <property type="entry name" value="2-AMINO-4-HYDROXY-6-HYDROXYMETHYLDIHYDROPTERIDINE PYROPHOSPHOKINASE"/>
    <property type="match status" value="1"/>
</dbReference>
<dbReference type="SUPFAM" id="SSF55620">
    <property type="entry name" value="Tetrahydrobiopterin biosynthesis enzymes-like"/>
    <property type="match status" value="1"/>
</dbReference>
<proteinExistence type="inferred from homology"/>
<comment type="catalytic activity">
    <reaction evidence="1">
        <text>6-hydroxymethyl-7,8-dihydropterin + ATP = (7,8-dihydropterin-6-yl)methyl diphosphate + AMP + H(+)</text>
        <dbReference type="Rhea" id="RHEA:11412"/>
        <dbReference type="ChEBI" id="CHEBI:15378"/>
        <dbReference type="ChEBI" id="CHEBI:30616"/>
        <dbReference type="ChEBI" id="CHEBI:44841"/>
        <dbReference type="ChEBI" id="CHEBI:72950"/>
        <dbReference type="ChEBI" id="CHEBI:456215"/>
        <dbReference type="EC" id="2.7.6.3"/>
    </reaction>
</comment>
<evidence type="ECO:0000256" key="5">
    <source>
        <dbReference type="ARBA" id="ARBA00022741"/>
    </source>
</evidence>
<evidence type="ECO:0000256" key="8">
    <source>
        <dbReference type="ARBA" id="ARBA00022909"/>
    </source>
</evidence>
<dbReference type="SMART" id="SM00905">
    <property type="entry name" value="FolB"/>
    <property type="match status" value="1"/>
</dbReference>
<comment type="catalytic activity">
    <reaction evidence="9">
        <text>7,8-dihydroneopterin = 6-hydroxymethyl-7,8-dihydropterin + glycolaldehyde</text>
        <dbReference type="Rhea" id="RHEA:10540"/>
        <dbReference type="ChEBI" id="CHEBI:17001"/>
        <dbReference type="ChEBI" id="CHEBI:17071"/>
        <dbReference type="ChEBI" id="CHEBI:44841"/>
        <dbReference type="EC" id="4.1.2.25"/>
    </reaction>
</comment>
<keyword evidence="13" id="KW-1185">Reference proteome</keyword>
<dbReference type="NCBIfam" id="TIGR01498">
    <property type="entry name" value="folK"/>
    <property type="match status" value="1"/>
</dbReference>
<protein>
    <recommendedName>
        <fullName evidence="9">Bifunctional folate synthesis protein</fullName>
    </recommendedName>
    <domain>
        <recommendedName>
            <fullName evidence="9">Dihydroneopterin aldolase</fullName>
            <shortName evidence="9">DHNA</shortName>
            <ecNumber evidence="9">4.1.2.25</ecNumber>
        </recommendedName>
        <alternativeName>
            <fullName evidence="9">7,8-dihydroneopterin aldolase</fullName>
        </alternativeName>
    </domain>
    <domain>
        <recommendedName>
            <fullName evidence="9">2-amino-4-hydroxy-6-hydroxymethyldihydropteridine pyrophosphokinase</fullName>
            <ecNumber evidence="9">2.7.6.3</ecNumber>
        </recommendedName>
        <alternativeName>
            <fullName evidence="9">6-hydroxymethyl-7,8-dihydropterin pyrophosphokinase</fullName>
            <shortName evidence="9">PPPK</shortName>
        </alternativeName>
        <alternativeName>
            <fullName evidence="9">7,8-dihydro-6-hydroxymethylpterin pyrophosphokinase</fullName>
            <shortName evidence="9">HPPK</shortName>
        </alternativeName>
    </domain>
</protein>
<evidence type="ECO:0000256" key="9">
    <source>
        <dbReference type="RuleBase" id="RU362079"/>
    </source>
</evidence>
<feature type="domain" description="7,8-dihydro-6-hydroxymethylpterin-pyrophosphokinase" evidence="11">
    <location>
        <begin position="329"/>
        <end position="340"/>
    </location>
</feature>
<dbReference type="RefSeq" id="WP_289445398.1">
    <property type="nucleotide sequence ID" value="NZ_JAUCGR010000001.1"/>
</dbReference>
<evidence type="ECO:0000313" key="13">
    <source>
        <dbReference type="Proteomes" id="UP001321453"/>
    </source>
</evidence>
<dbReference type="InterPro" id="IPR043133">
    <property type="entry name" value="GTP-CH-I_C/QueF"/>
</dbReference>
<keyword evidence="4 12" id="KW-0808">Transferase</keyword>
<keyword evidence="5" id="KW-0547">Nucleotide-binding</keyword>
<dbReference type="CDD" id="cd00483">
    <property type="entry name" value="HPPK"/>
    <property type="match status" value="1"/>
</dbReference>
<comment type="caution">
    <text evidence="12">The sequence shown here is derived from an EMBL/GenBank/DDBJ whole genome shotgun (WGS) entry which is preliminary data.</text>
</comment>
<evidence type="ECO:0000256" key="3">
    <source>
        <dbReference type="ARBA" id="ARBA00009640"/>
    </source>
</evidence>
<keyword evidence="8 9" id="KW-0289">Folate biosynthesis</keyword>
<gene>
    <name evidence="12" type="primary">folK</name>
    <name evidence="12" type="ORF">QRT05_03760</name>
</gene>
<dbReference type="InterPro" id="IPR035907">
    <property type="entry name" value="Hppk_sf"/>
</dbReference>
<sequence length="423" mass="43565">MSQFDEGAVADDQRRKLDQIRLTGITATGYHGVFEHERREGQTFVADVVVHLDTRRAAARDDLAHTLNYGELAVQVSAVLSGEPVDLIETVAERIAATVLAHALVQAVDVSVHKPQAPIEVPFGDVVVAIRRDRTKLPAAEPYTARSAAGAEAAAPAPGGPVPAGPAPATVAPAGPTPTAALPAVPAPTPAAPLAPTAGVDNPSGPVIVAPAPRGALPDGVAARPVDGEVVVDAFDRTPDAPVDVVLALGSNLGAPQDTLRRAVSDLGAIPGVQVVDVSPLARTAPVGGPEQPDFLNAVVLARTVLSARDLLRATQAVEQAHGRERHEHWGPRTLDVDIIVYGGLTAVADDLEVPHPRAHERAFVLQPWAQVAPDAVLPGLGGGPVAVLAATAPDRDGVRWLALDWLTAPTTPADPAGDVQPA</sequence>
<dbReference type="Gene3D" id="3.30.1130.10">
    <property type="match status" value="1"/>
</dbReference>
<dbReference type="SUPFAM" id="SSF55083">
    <property type="entry name" value="6-hydroxymethyl-7,8-dihydropterin pyrophosphokinase, HPPK"/>
    <property type="match status" value="1"/>
</dbReference>
<keyword evidence="6" id="KW-0418">Kinase</keyword>
<keyword evidence="7" id="KW-0067">ATP-binding</keyword>
<evidence type="ECO:0000256" key="7">
    <source>
        <dbReference type="ARBA" id="ARBA00022840"/>
    </source>
</evidence>
<comment type="function">
    <text evidence="9">Catalyzes the conversion of 7,8-dihydroneopterin to 6-hydroxymethyl-7,8-dihydropterin.</text>
</comment>
<dbReference type="InterPro" id="IPR006156">
    <property type="entry name" value="Dihydroneopterin_aldolase"/>
</dbReference>
<evidence type="ECO:0000256" key="10">
    <source>
        <dbReference type="SAM" id="MobiDB-lite"/>
    </source>
</evidence>
<dbReference type="EC" id="4.1.2.25" evidence="9"/>
<reference evidence="12 13" key="1">
    <citation type="submission" date="2023-06" db="EMBL/GenBank/DDBJ databases">
        <title>Cellulomonas sp. MW9 Whole genome sequence.</title>
        <authorList>
            <person name="Park S."/>
        </authorList>
    </citation>
    <scope>NUCLEOTIDE SEQUENCE [LARGE SCALE GENOMIC DNA]</scope>
    <source>
        <strain evidence="12 13">MW9</strain>
    </source>
</reference>
<organism evidence="12 13">
    <name type="scientific">Cellulomonas edaphi</name>
    <dbReference type="NCBI Taxonomy" id="3053468"/>
    <lineage>
        <taxon>Bacteria</taxon>
        <taxon>Bacillati</taxon>
        <taxon>Actinomycetota</taxon>
        <taxon>Actinomycetes</taxon>
        <taxon>Micrococcales</taxon>
        <taxon>Cellulomonadaceae</taxon>
        <taxon>Cellulomonas</taxon>
    </lineage>
</organism>
<evidence type="ECO:0000256" key="6">
    <source>
        <dbReference type="ARBA" id="ARBA00022777"/>
    </source>
</evidence>
<evidence type="ECO:0000256" key="4">
    <source>
        <dbReference type="ARBA" id="ARBA00022679"/>
    </source>
</evidence>
<dbReference type="Proteomes" id="UP001321453">
    <property type="component" value="Unassembled WGS sequence"/>
</dbReference>
<dbReference type="Pfam" id="PF02152">
    <property type="entry name" value="FolB"/>
    <property type="match status" value="1"/>
</dbReference>
<dbReference type="PANTHER" id="PTHR43071">
    <property type="entry name" value="2-AMINO-4-HYDROXY-6-HYDROXYMETHYLDIHYDROPTERIDINE PYROPHOSPHOKINASE"/>
    <property type="match status" value="1"/>
</dbReference>
<dbReference type="CDD" id="cd00534">
    <property type="entry name" value="DHNA_DHNTPE"/>
    <property type="match status" value="1"/>
</dbReference>
<dbReference type="EMBL" id="JAUCGR010000001">
    <property type="protein sequence ID" value="MDM7830437.1"/>
    <property type="molecule type" value="Genomic_DNA"/>
</dbReference>
<evidence type="ECO:0000313" key="12">
    <source>
        <dbReference type="EMBL" id="MDM7830437.1"/>
    </source>
</evidence>
<dbReference type="NCBIfam" id="TIGR00526">
    <property type="entry name" value="folB_dom"/>
    <property type="match status" value="1"/>
</dbReference>
<accession>A0ABT7S5W1</accession>
<comment type="similarity">
    <text evidence="3">In the N-terminal section; belongs to the DHNA family.</text>
</comment>
<dbReference type="InterPro" id="IPR000550">
    <property type="entry name" value="Hppk"/>
</dbReference>
<comment type="pathway">
    <text evidence="2">Cofactor biosynthesis; tetrahydrofolate biosynthesis; 2-amino-4-hydroxy-6-hydroxymethyl-7,8-dihydropteridine diphosphate from 7,8-dihydroneopterin triphosphate: step 4/4.</text>
</comment>
<evidence type="ECO:0000259" key="11">
    <source>
        <dbReference type="PROSITE" id="PS00794"/>
    </source>
</evidence>
<dbReference type="InterPro" id="IPR006157">
    <property type="entry name" value="FolB_dom"/>
</dbReference>
<name>A0ABT7S5W1_9CELL</name>
<dbReference type="NCBIfam" id="TIGR00525">
    <property type="entry name" value="folB"/>
    <property type="match status" value="1"/>
</dbReference>
<dbReference type="EC" id="2.7.6.3" evidence="9"/>
<feature type="region of interest" description="Disordered" evidence="10">
    <location>
        <begin position="150"/>
        <end position="175"/>
    </location>
</feature>
<evidence type="ECO:0000256" key="2">
    <source>
        <dbReference type="ARBA" id="ARBA00005051"/>
    </source>
</evidence>
<dbReference type="PROSITE" id="PS00794">
    <property type="entry name" value="HPPK"/>
    <property type="match status" value="1"/>
</dbReference>
<comment type="similarity">
    <text evidence="9">Belongs to the DHNA family.</text>
</comment>
<dbReference type="Gene3D" id="3.30.70.560">
    <property type="entry name" value="7,8-Dihydro-6-hydroxymethylpterin-pyrophosphokinase HPPK"/>
    <property type="match status" value="1"/>
</dbReference>
<evidence type="ECO:0000256" key="1">
    <source>
        <dbReference type="ARBA" id="ARBA00000198"/>
    </source>
</evidence>
<dbReference type="GO" id="GO:0003848">
    <property type="term" value="F:2-amino-4-hydroxy-6-hydroxymethyldihydropteridine diphosphokinase activity"/>
    <property type="evidence" value="ECO:0007669"/>
    <property type="project" value="UniProtKB-EC"/>
</dbReference>
<keyword evidence="9" id="KW-0456">Lyase</keyword>